<organism evidence="1 2">
    <name type="scientific">Stegodyphus mimosarum</name>
    <name type="common">African social velvet spider</name>
    <dbReference type="NCBI Taxonomy" id="407821"/>
    <lineage>
        <taxon>Eukaryota</taxon>
        <taxon>Metazoa</taxon>
        <taxon>Ecdysozoa</taxon>
        <taxon>Arthropoda</taxon>
        <taxon>Chelicerata</taxon>
        <taxon>Arachnida</taxon>
        <taxon>Araneae</taxon>
        <taxon>Araneomorphae</taxon>
        <taxon>Entelegynae</taxon>
        <taxon>Eresoidea</taxon>
        <taxon>Eresidae</taxon>
        <taxon>Stegodyphus</taxon>
    </lineage>
</organism>
<dbReference type="EMBL" id="KK119760">
    <property type="protein sequence ID" value="KFM76675.1"/>
    <property type="molecule type" value="Genomic_DNA"/>
</dbReference>
<keyword evidence="2" id="KW-1185">Reference proteome</keyword>
<evidence type="ECO:0000313" key="1">
    <source>
        <dbReference type="EMBL" id="KFM76675.1"/>
    </source>
</evidence>
<dbReference type="Proteomes" id="UP000054359">
    <property type="component" value="Unassembled WGS sequence"/>
</dbReference>
<gene>
    <name evidence="1" type="ORF">X975_16061</name>
</gene>
<name>A0A087UH36_STEMI</name>
<evidence type="ECO:0000313" key="2">
    <source>
        <dbReference type="Proteomes" id="UP000054359"/>
    </source>
</evidence>
<accession>A0A087UH36</accession>
<proteinExistence type="predicted"/>
<reference evidence="1 2" key="1">
    <citation type="submission" date="2013-11" db="EMBL/GenBank/DDBJ databases">
        <title>Genome sequencing of Stegodyphus mimosarum.</title>
        <authorList>
            <person name="Bechsgaard J."/>
        </authorList>
    </citation>
    <scope>NUCLEOTIDE SEQUENCE [LARGE SCALE GENOMIC DNA]</scope>
</reference>
<dbReference type="AlphaFoldDB" id="A0A087UH36"/>
<sequence>MMEKLPRLTVDEGIPLTSLLPTSLDYRQNAFLASARKQGLMIIYFFKHIKDCLKELKRRKDGIIWKPKFSPYPVPDIPPLESVEFEIRKFVCIMRIMFQSCSIEQYKFLDHWLDTKLEDFLKNTVSDDLHRILKSILKFKNVLSEQLRNPVSLDL</sequence>
<feature type="non-terminal residue" evidence="1">
    <location>
        <position position="155"/>
    </location>
</feature>
<protein>
    <submittedName>
        <fullName evidence="1">Uncharacterized protein</fullName>
    </submittedName>
</protein>